<feature type="compositionally biased region" description="Acidic residues" evidence="7">
    <location>
        <begin position="61"/>
        <end position="90"/>
    </location>
</feature>
<reference evidence="8" key="1">
    <citation type="journal article" date="2010" name="Science">
        <title>Plasticity of animal genome architecture unmasked by rapid evolution of a pelagic tunicate.</title>
        <authorList>
            <person name="Denoeud F."/>
            <person name="Henriet S."/>
            <person name="Mungpakdee S."/>
            <person name="Aury J.M."/>
            <person name="Da Silva C."/>
            <person name="Brinkmann H."/>
            <person name="Mikhaleva J."/>
            <person name="Olsen L.C."/>
            <person name="Jubin C."/>
            <person name="Canestro C."/>
            <person name="Bouquet J.M."/>
            <person name="Danks G."/>
            <person name="Poulain J."/>
            <person name="Campsteijn C."/>
            <person name="Adamski M."/>
            <person name="Cross I."/>
            <person name="Yadetie F."/>
            <person name="Muffato M."/>
            <person name="Louis A."/>
            <person name="Butcher S."/>
            <person name="Tsagkogeorga G."/>
            <person name="Konrad A."/>
            <person name="Singh S."/>
            <person name="Jensen M.F."/>
            <person name="Cong E.H."/>
            <person name="Eikeseth-Otteraa H."/>
            <person name="Noel B."/>
            <person name="Anthouard V."/>
            <person name="Porcel B.M."/>
            <person name="Kachouri-Lafond R."/>
            <person name="Nishino A."/>
            <person name="Ugolini M."/>
            <person name="Chourrout P."/>
            <person name="Nishida H."/>
            <person name="Aasland R."/>
            <person name="Huzurbazar S."/>
            <person name="Westhof E."/>
            <person name="Delsuc F."/>
            <person name="Lehrach H."/>
            <person name="Reinhardt R."/>
            <person name="Weissenbach J."/>
            <person name="Roy S.W."/>
            <person name="Artiguenave F."/>
            <person name="Postlethwait J.H."/>
            <person name="Manak J.R."/>
            <person name="Thompson E.M."/>
            <person name="Jaillon O."/>
            <person name="Du Pasquier L."/>
            <person name="Boudinot P."/>
            <person name="Liberles D.A."/>
            <person name="Volff J.N."/>
            <person name="Philippe H."/>
            <person name="Lenhard B."/>
            <person name="Roest Crollius H."/>
            <person name="Wincker P."/>
            <person name="Chourrout D."/>
        </authorList>
    </citation>
    <scope>NUCLEOTIDE SEQUENCE [LARGE SCALE GENOMIC DNA]</scope>
</reference>
<feature type="region of interest" description="Disordered" evidence="7">
    <location>
        <begin position="1"/>
        <end position="33"/>
    </location>
</feature>
<gene>
    <name evidence="8" type="ORF">GSOID_T00012726001</name>
</gene>
<dbReference type="GO" id="GO:0032040">
    <property type="term" value="C:small-subunit processome"/>
    <property type="evidence" value="ECO:0007669"/>
    <property type="project" value="InterPro"/>
</dbReference>
<comment type="function">
    <text evidence="6">Involved in nucleolar processing of pre-18S ribosomal RNA. Has a role in the nuclear export of 40S pre-ribosomal subunit to the cytoplasm.</text>
</comment>
<dbReference type="GO" id="GO:0030490">
    <property type="term" value="P:maturation of SSU-rRNA"/>
    <property type="evidence" value="ECO:0007669"/>
    <property type="project" value="TreeGrafter"/>
</dbReference>
<evidence type="ECO:0000256" key="6">
    <source>
        <dbReference type="ARBA" id="ARBA00024695"/>
    </source>
</evidence>
<feature type="region of interest" description="Disordered" evidence="7">
    <location>
        <begin position="53"/>
        <end position="100"/>
    </location>
</feature>
<dbReference type="Proteomes" id="UP000001307">
    <property type="component" value="Unassembled WGS sequence"/>
</dbReference>
<accession>E4XJD5</accession>
<comment type="subcellular location">
    <subcellularLocation>
        <location evidence="1">Nucleus</location>
        <location evidence="1">Nucleolus</location>
    </subcellularLocation>
</comment>
<keyword evidence="9" id="KW-1185">Reference proteome</keyword>
<evidence type="ECO:0000256" key="2">
    <source>
        <dbReference type="ARBA" id="ARBA00007466"/>
    </source>
</evidence>
<protein>
    <recommendedName>
        <fullName evidence="10">Nucleolar protein 14</fullName>
    </recommendedName>
</protein>
<evidence type="ECO:0000256" key="1">
    <source>
        <dbReference type="ARBA" id="ARBA00004604"/>
    </source>
</evidence>
<comment type="similarity">
    <text evidence="2">Belongs to the NOP14 family.</text>
</comment>
<feature type="compositionally biased region" description="Basic and acidic residues" evidence="7">
    <location>
        <begin position="18"/>
        <end position="31"/>
    </location>
</feature>
<keyword evidence="4" id="KW-0698">rRNA processing</keyword>
<sequence>MKDDEEDQLNENQFESVETIHQKTEEQKEVEAIAYSMETGELINHREELSEALRNIRKTESDDEMEDEEDESEGSGDEDCSEEADSEDETHDAKTRVNIGEIAEEKDEAEKEKLPTLLDAIDKSTEMLSSDKNFRKNLMSYNNAGRIKLLQQLAKSTITGNEAERQARLLSLFQYTVLRIIKKEVFDENGESVIPIMFDISEKCKACGGSVLQIVREFADKGVSIEFIRLFRLAITLYSASDFSHPITLPLQMVAIKMLGKIRARNVTDIALGLNLCGLLLKSVRLSSRFIPEVAVYIESVLNLTLLPDERSKRILPSFRLSNLKIDISDEDESKVLDVSNPTHTSIIKTAIRLVSRTASMRKLASSQEIFRPFKPLVDELPIDEADKNDFNEAIESACNTTRTYLCKKKKVTGIKMYDPKIDFDGDARVAVSRKAKTVKRLADQLKKEKKSTLKKLKDDSKYMADQKLRKQKALDETRKRKTKALLGSLANQEGETKAFSKKKFNLFPKL</sequence>
<proteinExistence type="inferred from homology"/>
<dbReference type="OrthoDB" id="441771at2759"/>
<evidence type="ECO:0000256" key="5">
    <source>
        <dbReference type="ARBA" id="ARBA00023242"/>
    </source>
</evidence>
<dbReference type="PANTHER" id="PTHR23183:SF0">
    <property type="entry name" value="NUCLEOLAR PROTEIN 14"/>
    <property type="match status" value="1"/>
</dbReference>
<keyword evidence="5" id="KW-0539">Nucleus</keyword>
<evidence type="ECO:0000256" key="4">
    <source>
        <dbReference type="ARBA" id="ARBA00022552"/>
    </source>
</evidence>
<name>E4XJD5_OIKDI</name>
<dbReference type="AlphaFoldDB" id="E4XJD5"/>
<evidence type="ECO:0000313" key="9">
    <source>
        <dbReference type="Proteomes" id="UP000001307"/>
    </source>
</evidence>
<organism evidence="8">
    <name type="scientific">Oikopleura dioica</name>
    <name type="common">Tunicate</name>
    <dbReference type="NCBI Taxonomy" id="34765"/>
    <lineage>
        <taxon>Eukaryota</taxon>
        <taxon>Metazoa</taxon>
        <taxon>Chordata</taxon>
        <taxon>Tunicata</taxon>
        <taxon>Appendicularia</taxon>
        <taxon>Copelata</taxon>
        <taxon>Oikopleuridae</taxon>
        <taxon>Oikopleura</taxon>
    </lineage>
</organism>
<dbReference type="GO" id="GO:0030692">
    <property type="term" value="C:Noc4p-Nop14p complex"/>
    <property type="evidence" value="ECO:0007669"/>
    <property type="project" value="TreeGrafter"/>
</dbReference>
<dbReference type="InParanoid" id="E4XJD5"/>
<evidence type="ECO:0000256" key="3">
    <source>
        <dbReference type="ARBA" id="ARBA00022517"/>
    </source>
</evidence>
<dbReference type="EMBL" id="FN653059">
    <property type="protein sequence ID" value="CBY10578.1"/>
    <property type="molecule type" value="Genomic_DNA"/>
</dbReference>
<keyword evidence="3" id="KW-0690">Ribosome biogenesis</keyword>
<dbReference type="Pfam" id="PF04147">
    <property type="entry name" value="Nop14"/>
    <property type="match status" value="1"/>
</dbReference>
<dbReference type="PANTHER" id="PTHR23183">
    <property type="entry name" value="NOP14"/>
    <property type="match status" value="1"/>
</dbReference>
<evidence type="ECO:0008006" key="10">
    <source>
        <dbReference type="Google" id="ProtNLM"/>
    </source>
</evidence>
<evidence type="ECO:0000256" key="7">
    <source>
        <dbReference type="SAM" id="MobiDB-lite"/>
    </source>
</evidence>
<dbReference type="InterPro" id="IPR007276">
    <property type="entry name" value="Nop14"/>
</dbReference>
<evidence type="ECO:0000313" key="8">
    <source>
        <dbReference type="EMBL" id="CBY10578.1"/>
    </source>
</evidence>